<accession>A0A6N2L031</accession>
<evidence type="ECO:0000256" key="1">
    <source>
        <dbReference type="SAM" id="MobiDB-lite"/>
    </source>
</evidence>
<protein>
    <submittedName>
        <fullName evidence="2">Uncharacterized protein</fullName>
    </submittedName>
</protein>
<feature type="compositionally biased region" description="Polar residues" evidence="1">
    <location>
        <begin position="40"/>
        <end position="49"/>
    </location>
</feature>
<dbReference type="AlphaFoldDB" id="A0A6N2L031"/>
<evidence type="ECO:0000313" key="2">
    <source>
        <dbReference type="EMBL" id="VFU34204.1"/>
    </source>
</evidence>
<reference evidence="2" key="1">
    <citation type="submission" date="2019-03" db="EMBL/GenBank/DDBJ databases">
        <authorList>
            <person name="Mank J."/>
            <person name="Almeida P."/>
        </authorList>
    </citation>
    <scope>NUCLEOTIDE SEQUENCE</scope>
    <source>
        <strain evidence="2">78183</strain>
    </source>
</reference>
<dbReference type="EMBL" id="CAADRP010001001">
    <property type="protein sequence ID" value="VFU34204.1"/>
    <property type="molecule type" value="Genomic_DNA"/>
</dbReference>
<dbReference type="AntiFam" id="ANF00011">
    <property type="entry name" value="tRNA translation"/>
</dbReference>
<organism evidence="2">
    <name type="scientific">Salix viminalis</name>
    <name type="common">Common osier</name>
    <name type="synonym">Basket willow</name>
    <dbReference type="NCBI Taxonomy" id="40686"/>
    <lineage>
        <taxon>Eukaryota</taxon>
        <taxon>Viridiplantae</taxon>
        <taxon>Streptophyta</taxon>
        <taxon>Embryophyta</taxon>
        <taxon>Tracheophyta</taxon>
        <taxon>Spermatophyta</taxon>
        <taxon>Magnoliopsida</taxon>
        <taxon>eudicotyledons</taxon>
        <taxon>Gunneridae</taxon>
        <taxon>Pentapetalae</taxon>
        <taxon>rosids</taxon>
        <taxon>fabids</taxon>
        <taxon>Malpighiales</taxon>
        <taxon>Salicaceae</taxon>
        <taxon>Saliceae</taxon>
        <taxon>Salix</taxon>
    </lineage>
</organism>
<sequence>MDRDIRSIPIITSEIDKDTNPFSISNQQRKEKVVKCGERGSNTRPSDLQSDALPTELSPLLMSCTLRRRIGNSELGLDAQLVLMA</sequence>
<gene>
    <name evidence="2" type="ORF">SVIM_LOCUS162724</name>
</gene>
<feature type="compositionally biased region" description="Basic and acidic residues" evidence="1">
    <location>
        <begin position="28"/>
        <end position="38"/>
    </location>
</feature>
<name>A0A6N2L031_SALVM</name>
<feature type="region of interest" description="Disordered" evidence="1">
    <location>
        <begin position="18"/>
        <end position="52"/>
    </location>
</feature>
<proteinExistence type="predicted"/>